<comment type="subcellular location">
    <subcellularLocation>
        <location evidence="1">Nucleus</location>
    </subcellularLocation>
</comment>
<dbReference type="GO" id="GO:0006357">
    <property type="term" value="P:regulation of transcription by RNA polymerase II"/>
    <property type="evidence" value="ECO:0000318"/>
    <property type="project" value="GO_Central"/>
</dbReference>
<dbReference type="GO" id="GO:0046983">
    <property type="term" value="F:protein dimerization activity"/>
    <property type="evidence" value="ECO:0007669"/>
    <property type="project" value="InterPro"/>
</dbReference>
<accession>A0A251TLL4</accession>
<evidence type="ECO:0000256" key="5">
    <source>
        <dbReference type="ARBA" id="ARBA00023242"/>
    </source>
</evidence>
<dbReference type="GO" id="GO:0005634">
    <property type="term" value="C:nucleus"/>
    <property type="evidence" value="ECO:0000318"/>
    <property type="project" value="GO_Central"/>
</dbReference>
<reference evidence="7" key="2">
    <citation type="submission" date="2017-02" db="EMBL/GenBank/DDBJ databases">
        <title>Sunflower complete genome.</title>
        <authorList>
            <person name="Langlade N."/>
            <person name="Munos S."/>
        </authorList>
    </citation>
    <scope>NUCLEOTIDE SEQUENCE [LARGE SCALE GENOMIC DNA]</scope>
    <source>
        <tissue evidence="7">Leaves</tissue>
    </source>
</reference>
<dbReference type="EMBL" id="MNCJ02000325">
    <property type="protein sequence ID" value="KAF5786531.1"/>
    <property type="molecule type" value="Genomic_DNA"/>
</dbReference>
<dbReference type="GO" id="GO:0000978">
    <property type="term" value="F:RNA polymerase II cis-regulatory region sequence-specific DNA binding"/>
    <property type="evidence" value="ECO:0000318"/>
    <property type="project" value="GO_Central"/>
</dbReference>
<evidence type="ECO:0000256" key="2">
    <source>
        <dbReference type="ARBA" id="ARBA00023015"/>
    </source>
</evidence>
<sequence>MLLDQFQNIHNVDLSNEALEMSTQKILNCDNDTQSHYAGTAFRMWEPPSPLSGKPDNKDTNCAFASTKKKSRTADVAKWIHQVKGELEIGYQASSDDVSHVKVIPLKRQVNVINDKEVEKALDEGYICQKFREMSVIDADYLRCNICDAKKLAQRSDDETYKGIHTCLRLSVNESESALSILRNSDSSTTVIDNPSGLNCTKKMSGSASIEKWKRQMEDIRSPFLKLQLASSYEPDMIISEVAENGSWNLSSSKEGDKELDDKITELHELVSPFGKNDAAIVLLETCGYIGFLHRQVEALMIPCIEQGTPSEPQQQDPNQDLRSRGLCLIPVSSTFPATS</sequence>
<keyword evidence="8" id="KW-1185">Reference proteome</keyword>
<proteinExistence type="predicted"/>
<dbReference type="SUPFAM" id="SSF47459">
    <property type="entry name" value="HLH, helix-loop-helix DNA-binding domain"/>
    <property type="match status" value="1"/>
</dbReference>
<organism evidence="7 8">
    <name type="scientific">Helianthus annuus</name>
    <name type="common">Common sunflower</name>
    <dbReference type="NCBI Taxonomy" id="4232"/>
    <lineage>
        <taxon>Eukaryota</taxon>
        <taxon>Viridiplantae</taxon>
        <taxon>Streptophyta</taxon>
        <taxon>Embryophyta</taxon>
        <taxon>Tracheophyta</taxon>
        <taxon>Spermatophyta</taxon>
        <taxon>Magnoliopsida</taxon>
        <taxon>eudicotyledons</taxon>
        <taxon>Gunneridae</taxon>
        <taxon>Pentapetalae</taxon>
        <taxon>asterids</taxon>
        <taxon>campanulids</taxon>
        <taxon>Asterales</taxon>
        <taxon>Asteraceae</taxon>
        <taxon>Asteroideae</taxon>
        <taxon>Heliantheae alliance</taxon>
        <taxon>Heliantheae</taxon>
        <taxon>Helianthus</taxon>
    </lineage>
</organism>
<dbReference type="PANTHER" id="PTHR16223:SF368">
    <property type="entry name" value="MYC-TYPE, BASIC HELIX-LOOP-HELIX (BHLH) DOMAIN-CONTAINING PROTEIN-RELATED"/>
    <property type="match status" value="1"/>
</dbReference>
<dbReference type="GO" id="GO:0000981">
    <property type="term" value="F:DNA-binding transcription factor activity, RNA polymerase II-specific"/>
    <property type="evidence" value="ECO:0000318"/>
    <property type="project" value="GO_Central"/>
</dbReference>
<evidence type="ECO:0000256" key="1">
    <source>
        <dbReference type="ARBA" id="ARBA00004123"/>
    </source>
</evidence>
<dbReference type="InterPro" id="IPR036638">
    <property type="entry name" value="HLH_DNA-bd_sf"/>
</dbReference>
<dbReference type="InterPro" id="IPR045239">
    <property type="entry name" value="bHLH95_bHLH"/>
</dbReference>
<dbReference type="AlphaFoldDB" id="A0A251TLL4"/>
<name>A0A251TLL4_HELAN</name>
<dbReference type="InParanoid" id="A0A251TLL4"/>
<dbReference type="Proteomes" id="UP000215914">
    <property type="component" value="Chromosome 10"/>
</dbReference>
<dbReference type="Gramene" id="mRNA:HanXRQr2_Chr10g0442041">
    <property type="protein sequence ID" value="mRNA:HanXRQr2_Chr10g0442041"/>
    <property type="gene ID" value="HanXRQr2_Chr10g0442041"/>
</dbReference>
<evidence type="ECO:0000313" key="7">
    <source>
        <dbReference type="EMBL" id="OTG11502.1"/>
    </source>
</evidence>
<keyword evidence="5" id="KW-0539">Nucleus</keyword>
<reference evidence="6" key="3">
    <citation type="submission" date="2020-06" db="EMBL/GenBank/DDBJ databases">
        <title>Helianthus annuus Genome sequencing and assembly Release 2.</title>
        <authorList>
            <person name="Gouzy J."/>
            <person name="Langlade N."/>
            <person name="Munos S."/>
        </authorList>
    </citation>
    <scope>NUCLEOTIDE SEQUENCE</scope>
    <source>
        <tissue evidence="6">Leaves</tissue>
    </source>
</reference>
<keyword evidence="2" id="KW-0805">Transcription regulation</keyword>
<dbReference type="CDD" id="cd11393">
    <property type="entry name" value="bHLH_AtbHLH_like"/>
    <property type="match status" value="1"/>
</dbReference>
<evidence type="ECO:0000256" key="3">
    <source>
        <dbReference type="ARBA" id="ARBA00023125"/>
    </source>
</evidence>
<keyword evidence="3" id="KW-0238">DNA-binding</keyword>
<keyword evidence="4" id="KW-0804">Transcription</keyword>
<gene>
    <name evidence="7" type="ORF">HannXRQ_Chr10g0299401</name>
    <name evidence="6" type="ORF">HanXRQr2_Chr10g0442041</name>
</gene>
<reference evidence="6" key="1">
    <citation type="journal article" date="2017" name="Nature">
        <title>The sunflower genome provides insights into oil metabolism, flowering and Asterid evolution.</title>
        <authorList>
            <person name="Badouin H."/>
            <person name="Gouzy J."/>
            <person name="Grassa C.J."/>
            <person name="Murat F."/>
            <person name="Staton S.E."/>
            <person name="Cottret L."/>
            <person name="Lelandais-Briere C."/>
            <person name="Owens G.L."/>
            <person name="Carrere S."/>
            <person name="Mayjonade B."/>
            <person name="Legrand L."/>
            <person name="Gill N."/>
            <person name="Kane N.C."/>
            <person name="Bowers J.E."/>
            <person name="Hubner S."/>
            <person name="Bellec A."/>
            <person name="Berard A."/>
            <person name="Berges H."/>
            <person name="Blanchet N."/>
            <person name="Boniface M.C."/>
            <person name="Brunel D."/>
            <person name="Catrice O."/>
            <person name="Chaidir N."/>
            <person name="Claudel C."/>
            <person name="Donnadieu C."/>
            <person name="Faraut T."/>
            <person name="Fievet G."/>
            <person name="Helmstetter N."/>
            <person name="King M."/>
            <person name="Knapp S.J."/>
            <person name="Lai Z."/>
            <person name="Le Paslier M.C."/>
            <person name="Lippi Y."/>
            <person name="Lorenzon L."/>
            <person name="Mandel J.R."/>
            <person name="Marage G."/>
            <person name="Marchand G."/>
            <person name="Marquand E."/>
            <person name="Bret-Mestries E."/>
            <person name="Morien E."/>
            <person name="Nambeesan S."/>
            <person name="Nguyen T."/>
            <person name="Pegot-Espagnet P."/>
            <person name="Pouilly N."/>
            <person name="Raftis F."/>
            <person name="Sallet E."/>
            <person name="Schiex T."/>
            <person name="Thomas J."/>
            <person name="Vandecasteele C."/>
            <person name="Vares D."/>
            <person name="Vear F."/>
            <person name="Vautrin S."/>
            <person name="Crespi M."/>
            <person name="Mangin B."/>
            <person name="Burke J.M."/>
            <person name="Salse J."/>
            <person name="Munos S."/>
            <person name="Vincourt P."/>
            <person name="Rieseberg L.H."/>
            <person name="Langlade N.B."/>
        </authorList>
    </citation>
    <scope>NUCLEOTIDE SEQUENCE</scope>
    <source>
        <tissue evidence="6">Leaves</tissue>
    </source>
</reference>
<dbReference type="PANTHER" id="PTHR16223">
    <property type="entry name" value="TRANSCRIPTION FACTOR BHLH83-RELATED"/>
    <property type="match status" value="1"/>
</dbReference>
<evidence type="ECO:0000313" key="6">
    <source>
        <dbReference type="EMBL" id="KAF5786531.1"/>
    </source>
</evidence>
<dbReference type="EMBL" id="CM007899">
    <property type="protein sequence ID" value="OTG11502.1"/>
    <property type="molecule type" value="Genomic_DNA"/>
</dbReference>
<dbReference type="InterPro" id="IPR045843">
    <property type="entry name" value="IND-like"/>
</dbReference>
<protein>
    <submittedName>
        <fullName evidence="7">Putative myc-type, basic helix-loop-helix (BHLH) domain-containing protein</fullName>
    </submittedName>
    <submittedName>
        <fullName evidence="6">Transcription factor WRKY family</fullName>
    </submittedName>
</protein>
<evidence type="ECO:0000313" key="8">
    <source>
        <dbReference type="Proteomes" id="UP000215914"/>
    </source>
</evidence>
<evidence type="ECO:0000256" key="4">
    <source>
        <dbReference type="ARBA" id="ARBA00023163"/>
    </source>
</evidence>